<dbReference type="CDD" id="cd00564">
    <property type="entry name" value="TMP_TenI"/>
    <property type="match status" value="1"/>
</dbReference>
<sequence length="199" mass="22422">MRLHLITPENSSFQTLITTIPPMQDDFDMLHLRLHYFSDQKLLSLVKELRSKSFPDSKIILHDRPHLVAELGLPHVQIGFRSPRFEVVKKRYPFLQIGVSVHSLMEMEQAKEAEFFMLGHIYQTASKPNKQPLGEKEAKQIIEAVHQPVIAIGGIQPAHIAPLHQIGFHGVAVMGGILNADKPVEALASYNRARGELDV</sequence>
<feature type="domain" description="Thiamine phosphate synthase/TenI" evidence="3">
    <location>
        <begin position="4"/>
        <end position="177"/>
    </location>
</feature>
<evidence type="ECO:0000259" key="3">
    <source>
        <dbReference type="Pfam" id="PF02581"/>
    </source>
</evidence>
<comment type="pathway">
    <text evidence="1">Cofactor biosynthesis; thiamine diphosphate biosynthesis.</text>
</comment>
<dbReference type="Pfam" id="PF02581">
    <property type="entry name" value="TMP-TENI"/>
    <property type="match status" value="1"/>
</dbReference>
<accession>A0A4R2S2X1</accession>
<gene>
    <name evidence="4" type="ORF">EDD57_10649</name>
</gene>
<dbReference type="PANTHER" id="PTHR20857:SF22">
    <property type="entry name" value="THIAZOLE TAUTOMERASE"/>
    <property type="match status" value="1"/>
</dbReference>
<dbReference type="PANTHER" id="PTHR20857">
    <property type="entry name" value="THIAMINE-PHOSPHATE PYROPHOSPHORYLASE"/>
    <property type="match status" value="1"/>
</dbReference>
<dbReference type="EMBL" id="SLXV01000006">
    <property type="protein sequence ID" value="TCP69734.1"/>
    <property type="molecule type" value="Genomic_DNA"/>
</dbReference>
<dbReference type="GO" id="GO:0009228">
    <property type="term" value="P:thiamine biosynthetic process"/>
    <property type="evidence" value="ECO:0007669"/>
    <property type="project" value="UniProtKB-KW"/>
</dbReference>
<dbReference type="GO" id="GO:0005737">
    <property type="term" value="C:cytoplasm"/>
    <property type="evidence" value="ECO:0007669"/>
    <property type="project" value="TreeGrafter"/>
</dbReference>
<keyword evidence="5" id="KW-1185">Reference proteome</keyword>
<dbReference type="InterPro" id="IPR022998">
    <property type="entry name" value="ThiamineP_synth_TenI"/>
</dbReference>
<dbReference type="RefSeq" id="WP_131848075.1">
    <property type="nucleotide sequence ID" value="NZ_SLXV01000006.1"/>
</dbReference>
<dbReference type="Proteomes" id="UP000294746">
    <property type="component" value="Unassembled WGS sequence"/>
</dbReference>
<dbReference type="InterPro" id="IPR013785">
    <property type="entry name" value="Aldolase_TIM"/>
</dbReference>
<name>A0A4R2S2X1_9BACL</name>
<dbReference type="Gene3D" id="3.20.20.70">
    <property type="entry name" value="Aldolase class I"/>
    <property type="match status" value="1"/>
</dbReference>
<evidence type="ECO:0000256" key="2">
    <source>
        <dbReference type="ARBA" id="ARBA00022977"/>
    </source>
</evidence>
<reference evidence="4 5" key="1">
    <citation type="submission" date="2019-03" db="EMBL/GenBank/DDBJ databases">
        <title>Genomic Encyclopedia of Type Strains, Phase IV (KMG-IV): sequencing the most valuable type-strain genomes for metagenomic binning, comparative biology and taxonomic classification.</title>
        <authorList>
            <person name="Goeker M."/>
        </authorList>
    </citation>
    <scope>NUCLEOTIDE SEQUENCE [LARGE SCALE GENOMIC DNA]</scope>
    <source>
        <strain evidence="4 5">DSM 46831</strain>
    </source>
</reference>
<dbReference type="InterPro" id="IPR036206">
    <property type="entry name" value="ThiamineP_synth_sf"/>
</dbReference>
<keyword evidence="2" id="KW-0784">Thiamine biosynthesis</keyword>
<comment type="caution">
    <text evidence="4">The sequence shown here is derived from an EMBL/GenBank/DDBJ whole genome shotgun (WGS) entry which is preliminary data.</text>
</comment>
<proteinExistence type="predicted"/>
<dbReference type="OrthoDB" id="9815348at2"/>
<dbReference type="SUPFAM" id="SSF51391">
    <property type="entry name" value="Thiamin phosphate synthase"/>
    <property type="match status" value="1"/>
</dbReference>
<dbReference type="GO" id="GO:0004789">
    <property type="term" value="F:thiamine-phosphate diphosphorylase activity"/>
    <property type="evidence" value="ECO:0007669"/>
    <property type="project" value="TreeGrafter"/>
</dbReference>
<dbReference type="AlphaFoldDB" id="A0A4R2S2X1"/>
<evidence type="ECO:0000256" key="1">
    <source>
        <dbReference type="ARBA" id="ARBA00004948"/>
    </source>
</evidence>
<organism evidence="4 5">
    <name type="scientific">Baia soyae</name>
    <dbReference type="NCBI Taxonomy" id="1544746"/>
    <lineage>
        <taxon>Bacteria</taxon>
        <taxon>Bacillati</taxon>
        <taxon>Bacillota</taxon>
        <taxon>Bacilli</taxon>
        <taxon>Bacillales</taxon>
        <taxon>Thermoactinomycetaceae</taxon>
        <taxon>Baia</taxon>
    </lineage>
</organism>
<evidence type="ECO:0000313" key="4">
    <source>
        <dbReference type="EMBL" id="TCP69734.1"/>
    </source>
</evidence>
<protein>
    <submittedName>
        <fullName evidence="4">Thiamine-phosphate diphosphorylase</fullName>
    </submittedName>
</protein>
<evidence type="ECO:0000313" key="5">
    <source>
        <dbReference type="Proteomes" id="UP000294746"/>
    </source>
</evidence>